<dbReference type="GO" id="GO:0006506">
    <property type="term" value="P:GPI anchor biosynthetic process"/>
    <property type="evidence" value="ECO:0007669"/>
    <property type="project" value="TreeGrafter"/>
</dbReference>
<dbReference type="Pfam" id="PF03901">
    <property type="entry name" value="Glyco_transf_22"/>
    <property type="match status" value="1"/>
</dbReference>
<evidence type="ECO:0000256" key="9">
    <source>
        <dbReference type="ARBA" id="ARBA00024708"/>
    </source>
</evidence>
<feature type="transmembrane region" description="Helical" evidence="10">
    <location>
        <begin position="203"/>
        <end position="224"/>
    </location>
</feature>
<dbReference type="PANTHER" id="PTHR22760">
    <property type="entry name" value="GLYCOSYLTRANSFERASE"/>
    <property type="match status" value="1"/>
</dbReference>
<dbReference type="AlphaFoldDB" id="A0A4Q9N9H5"/>
<evidence type="ECO:0000256" key="6">
    <source>
        <dbReference type="ARBA" id="ARBA00022824"/>
    </source>
</evidence>
<evidence type="ECO:0000256" key="5">
    <source>
        <dbReference type="ARBA" id="ARBA00022692"/>
    </source>
</evidence>
<dbReference type="GO" id="GO:0000026">
    <property type="term" value="F:alpha-1,2-mannosyltransferase activity"/>
    <property type="evidence" value="ECO:0007669"/>
    <property type="project" value="TreeGrafter"/>
</dbReference>
<evidence type="ECO:0000256" key="10">
    <source>
        <dbReference type="RuleBase" id="RU363075"/>
    </source>
</evidence>
<evidence type="ECO:0000256" key="3">
    <source>
        <dbReference type="ARBA" id="ARBA00022676"/>
    </source>
</evidence>
<dbReference type="OrthoDB" id="416834at2759"/>
<organism evidence="11">
    <name type="scientific">Dichomitus squalens</name>
    <dbReference type="NCBI Taxonomy" id="114155"/>
    <lineage>
        <taxon>Eukaryota</taxon>
        <taxon>Fungi</taxon>
        <taxon>Dikarya</taxon>
        <taxon>Basidiomycota</taxon>
        <taxon>Agaricomycotina</taxon>
        <taxon>Agaricomycetes</taxon>
        <taxon>Polyporales</taxon>
        <taxon>Polyporaceae</taxon>
        <taxon>Dichomitus</taxon>
    </lineage>
</organism>
<comment type="similarity">
    <text evidence="2">Belongs to the glycosyltransferase 22 family. PIGB subfamily.</text>
</comment>
<feature type="transmembrane region" description="Helical" evidence="10">
    <location>
        <begin position="256"/>
        <end position="276"/>
    </location>
</feature>
<feature type="transmembrane region" description="Helical" evidence="10">
    <location>
        <begin position="353"/>
        <end position="371"/>
    </location>
</feature>
<dbReference type="PANTHER" id="PTHR22760:SF4">
    <property type="entry name" value="GPI MANNOSYLTRANSFERASE 3"/>
    <property type="match status" value="1"/>
</dbReference>
<sequence>MVNRPLLALAVRIVIALGTRTFFQPDEFFQSLEVAHHAVFGYGQLTWEWCAESPIRSIVYPGWNVPVYWALKTLRLDHTNALVWGPKLLHGLVAAGTDIWLIRLTRKVVGERYTDAAFYLSLLSFFHGLSLSRSISNSAETSLTTIALSHFPWNSHHSSWRNELRTALLYAAVACAIRPTNAIIWIYMFTWLLWRLRKQTHDILFVLTNAILTGGAVLSAVVILDTKYYGKLTFTPLNFLLTNASPVSLFYGTSPWHYYLTQALPLLCFTSIYWVGKGAYSAMGPTSTPPLRAVLGLVVWTLSVYSLAGHKEWRFIHPLLPLMHILAAKALVDDSGGSKARQTRGFSFRPSHLVLLLSLPLLAYVMLFHGHPQIDVMHYLRSRPVEQSLSIGFLMPCHSTPWQAYLHRSDLARDGDGSLWALGCEPPLQGQDAAGYKDQTDVFYEDPVKYLETHFPHHVNPNFPPSPLPRSRPGVAADATYPWRHEWPQSLVFFGALLEENGVRDLLIQLGYKEVWHVGSLWEEDSRRRGGVHVWQHDSVAL</sequence>
<dbReference type="Proteomes" id="UP000292957">
    <property type="component" value="Unassembled WGS sequence"/>
</dbReference>
<evidence type="ECO:0000256" key="2">
    <source>
        <dbReference type="ARBA" id="ARBA00006065"/>
    </source>
</evidence>
<keyword evidence="3 10" id="KW-0328">Glycosyltransferase</keyword>
<comment type="caution">
    <text evidence="10">Lacks conserved residue(s) required for the propagation of feature annotation.</text>
</comment>
<feature type="transmembrane region" description="Helical" evidence="10">
    <location>
        <begin position="167"/>
        <end position="194"/>
    </location>
</feature>
<dbReference type="GO" id="GO:0005789">
    <property type="term" value="C:endoplasmic reticulum membrane"/>
    <property type="evidence" value="ECO:0007669"/>
    <property type="project" value="UniProtKB-SubCell"/>
</dbReference>
<keyword evidence="4 11" id="KW-0808">Transferase</keyword>
<keyword evidence="8 10" id="KW-0472">Membrane</keyword>
<evidence type="ECO:0000256" key="7">
    <source>
        <dbReference type="ARBA" id="ARBA00022989"/>
    </source>
</evidence>
<proteinExistence type="inferred from homology"/>
<comment type="subcellular location">
    <subcellularLocation>
        <location evidence="1 10">Endoplasmic reticulum membrane</location>
        <topology evidence="1 10">Multi-pass membrane protein</topology>
    </subcellularLocation>
</comment>
<dbReference type="EC" id="2.4.1.-" evidence="10"/>
<accession>A0A4Q9N9H5</accession>
<dbReference type="EMBL" id="ML143386">
    <property type="protein sequence ID" value="TBU35686.1"/>
    <property type="molecule type" value="Genomic_DNA"/>
</dbReference>
<keyword evidence="7 10" id="KW-1133">Transmembrane helix</keyword>
<evidence type="ECO:0000256" key="1">
    <source>
        <dbReference type="ARBA" id="ARBA00004477"/>
    </source>
</evidence>
<evidence type="ECO:0000256" key="8">
    <source>
        <dbReference type="ARBA" id="ARBA00023136"/>
    </source>
</evidence>
<gene>
    <name evidence="11" type="ORF">BD311DRAFT_744406</name>
</gene>
<reference evidence="11" key="1">
    <citation type="submission" date="2019-01" db="EMBL/GenBank/DDBJ databases">
        <title>Draft genome sequences of three monokaryotic isolates of the white-rot basidiomycete fungus Dichomitus squalens.</title>
        <authorList>
            <consortium name="DOE Joint Genome Institute"/>
            <person name="Lopez S.C."/>
            <person name="Andreopoulos B."/>
            <person name="Pangilinan J."/>
            <person name="Lipzen A."/>
            <person name="Riley R."/>
            <person name="Ahrendt S."/>
            <person name="Ng V."/>
            <person name="Barry K."/>
            <person name="Daum C."/>
            <person name="Grigoriev I.V."/>
            <person name="Hilden K.S."/>
            <person name="Makela M.R."/>
            <person name="de Vries R.P."/>
        </authorList>
    </citation>
    <scope>NUCLEOTIDE SEQUENCE [LARGE SCALE GENOMIC DNA]</scope>
    <source>
        <strain evidence="11">OM18370.1</strain>
    </source>
</reference>
<keyword evidence="6 10" id="KW-0256">Endoplasmic reticulum</keyword>
<comment type="function">
    <text evidence="9">Mannosyltransferase involved in glycosylphosphatidylinositol-anchor biosynthesis. Transfers the third mannose to Man2-GlcN-acyl-PI during GPI precursor assembly.</text>
</comment>
<keyword evidence="5 10" id="KW-0812">Transmembrane</keyword>
<protein>
    <recommendedName>
        <fullName evidence="10">Mannosyltransferase</fullName>
        <ecNumber evidence="10">2.4.1.-</ecNumber>
    </recommendedName>
</protein>
<evidence type="ECO:0000256" key="4">
    <source>
        <dbReference type="ARBA" id="ARBA00022679"/>
    </source>
</evidence>
<name>A0A4Q9N9H5_9APHY</name>
<evidence type="ECO:0000313" key="11">
    <source>
        <dbReference type="EMBL" id="TBU35686.1"/>
    </source>
</evidence>
<dbReference type="InterPro" id="IPR005599">
    <property type="entry name" value="GPI_mannosylTrfase"/>
</dbReference>